<organism evidence="2 3">
    <name type="scientific">Ensete ventricosum</name>
    <name type="common">Abyssinian banana</name>
    <name type="synonym">Musa ensete</name>
    <dbReference type="NCBI Taxonomy" id="4639"/>
    <lineage>
        <taxon>Eukaryota</taxon>
        <taxon>Viridiplantae</taxon>
        <taxon>Streptophyta</taxon>
        <taxon>Embryophyta</taxon>
        <taxon>Tracheophyta</taxon>
        <taxon>Spermatophyta</taxon>
        <taxon>Magnoliopsida</taxon>
        <taxon>Liliopsida</taxon>
        <taxon>Zingiberales</taxon>
        <taxon>Musaceae</taxon>
        <taxon>Ensete</taxon>
    </lineage>
</organism>
<evidence type="ECO:0000313" key="2">
    <source>
        <dbReference type="EMBL" id="KAJ8476177.1"/>
    </source>
</evidence>
<evidence type="ECO:0000313" key="3">
    <source>
        <dbReference type="Proteomes" id="UP001222027"/>
    </source>
</evidence>
<dbReference type="AlphaFoldDB" id="A0AAV8QK87"/>
<reference evidence="2 3" key="1">
    <citation type="submission" date="2022-12" db="EMBL/GenBank/DDBJ databases">
        <title>Chromosome-scale assembly of the Ensete ventricosum genome.</title>
        <authorList>
            <person name="Dussert Y."/>
            <person name="Stocks J."/>
            <person name="Wendawek A."/>
            <person name="Woldeyes F."/>
            <person name="Nichols R.A."/>
            <person name="Borrell J.S."/>
        </authorList>
    </citation>
    <scope>NUCLEOTIDE SEQUENCE [LARGE SCALE GENOMIC DNA]</scope>
    <source>
        <strain evidence="3">cv. Maze</strain>
        <tissue evidence="2">Seeds</tissue>
    </source>
</reference>
<feature type="region of interest" description="Disordered" evidence="1">
    <location>
        <begin position="1"/>
        <end position="22"/>
    </location>
</feature>
<proteinExistence type="predicted"/>
<dbReference type="Proteomes" id="UP001222027">
    <property type="component" value="Unassembled WGS sequence"/>
</dbReference>
<sequence>MKKRRRPGRGFSKEKVGDRRVTRRASIEKALEGVGAVSTQERSLRENALVRRARRHALFPGPQIQLFVTGCWRFQLFTSAGPFQRSCKILRILNWWNSASRTFTEKWK</sequence>
<comment type="caution">
    <text evidence="2">The sequence shown here is derived from an EMBL/GenBank/DDBJ whole genome shotgun (WGS) entry which is preliminary data.</text>
</comment>
<gene>
    <name evidence="2" type="ORF">OPV22_019904</name>
</gene>
<evidence type="ECO:0000256" key="1">
    <source>
        <dbReference type="SAM" id="MobiDB-lite"/>
    </source>
</evidence>
<name>A0AAV8QK87_ENSVE</name>
<protein>
    <submittedName>
        <fullName evidence="2">Uncharacterized protein</fullName>
    </submittedName>
</protein>
<dbReference type="EMBL" id="JAQQAF010000006">
    <property type="protein sequence ID" value="KAJ8476177.1"/>
    <property type="molecule type" value="Genomic_DNA"/>
</dbReference>
<keyword evidence="3" id="KW-1185">Reference proteome</keyword>
<feature type="compositionally biased region" description="Basic and acidic residues" evidence="1">
    <location>
        <begin position="11"/>
        <end position="22"/>
    </location>
</feature>
<accession>A0AAV8QK87</accession>